<dbReference type="InterPro" id="IPR002110">
    <property type="entry name" value="Ankyrin_rpt"/>
</dbReference>
<gene>
    <name evidence="4" type="ORF">HMPREF9081_0927</name>
</gene>
<sequence length="292" mass="31768">MCFAAEGEFPMKKFMTATMMATILAVGSNMSAPTAEAGGVYFADAPVVSPAITAPAPTAAPGTRPSVYIPGQITTPFVDRDLTTDENMFFLAIEKADYNTMQLMLDKGVDINAYYTRRGTTPLGRAMALNNRTTIQFLLERGADVQGYVFHRGENHTHSYLVEAADKGDLALVQYLHNWGADINGVSWDGGTGFFNALFTLGSSSDDMNIRRYLIAQGINVNYVTSEGGATPLINAAAKYMSSGERQNILKMLLDAGADPDVRNKSGKTAVDYCMDRGDLESARFLQTYQRQ</sequence>
<evidence type="ECO:0000313" key="4">
    <source>
        <dbReference type="EMBL" id="EGK60721.1"/>
    </source>
</evidence>
<dbReference type="PANTHER" id="PTHR24201">
    <property type="entry name" value="ANK_REP_REGION DOMAIN-CONTAINING PROTEIN"/>
    <property type="match status" value="1"/>
</dbReference>
<dbReference type="Proteomes" id="UP000004067">
    <property type="component" value="Unassembled WGS sequence"/>
</dbReference>
<evidence type="ECO:0000256" key="3">
    <source>
        <dbReference type="PROSITE-ProRule" id="PRU00023"/>
    </source>
</evidence>
<dbReference type="eggNOG" id="COG0666">
    <property type="taxonomic scope" value="Bacteria"/>
</dbReference>
<dbReference type="SMART" id="SM00248">
    <property type="entry name" value="ANK"/>
    <property type="match status" value="5"/>
</dbReference>
<dbReference type="Pfam" id="PF13637">
    <property type="entry name" value="Ank_4"/>
    <property type="match status" value="1"/>
</dbReference>
<reference evidence="4 5" key="1">
    <citation type="submission" date="2011-04" db="EMBL/GenBank/DDBJ databases">
        <authorList>
            <person name="Muzny D."/>
            <person name="Qin X."/>
            <person name="Deng J."/>
            <person name="Jiang H."/>
            <person name="Liu Y."/>
            <person name="Qu J."/>
            <person name="Song X.-Z."/>
            <person name="Zhang L."/>
            <person name="Thornton R."/>
            <person name="Coyle M."/>
            <person name="Francisco L."/>
            <person name="Jackson L."/>
            <person name="Javaid M."/>
            <person name="Korchina V."/>
            <person name="Kovar C."/>
            <person name="Mata R."/>
            <person name="Mathew T."/>
            <person name="Ngo R."/>
            <person name="Nguyen L."/>
            <person name="Nguyen N."/>
            <person name="Okwuonu G."/>
            <person name="Ongeri F."/>
            <person name="Pham C."/>
            <person name="Simmons D."/>
            <person name="Wilczek-Boney K."/>
            <person name="Hale W."/>
            <person name="Jakkamsetti A."/>
            <person name="Pham P."/>
            <person name="Ruth R."/>
            <person name="San Lucas F."/>
            <person name="Warren J."/>
            <person name="Zhang J."/>
            <person name="Zhao Z."/>
            <person name="Zhou C."/>
            <person name="Zhu D."/>
            <person name="Lee S."/>
            <person name="Bess C."/>
            <person name="Blankenburg K."/>
            <person name="Forbes L."/>
            <person name="Fu Q."/>
            <person name="Gubbala S."/>
            <person name="Hirani K."/>
            <person name="Jayaseelan J.C."/>
            <person name="Lara F."/>
            <person name="Munidasa M."/>
            <person name="Palculict T."/>
            <person name="Patil S."/>
            <person name="Pu L.-L."/>
            <person name="Saada N."/>
            <person name="Tang L."/>
            <person name="Weissenberger G."/>
            <person name="Zhu Y."/>
            <person name="Hemphill L."/>
            <person name="Shang Y."/>
            <person name="Youmans B."/>
            <person name="Ayvaz T."/>
            <person name="Ross M."/>
            <person name="Santibanez J."/>
            <person name="Aqrawi P."/>
            <person name="Gross S."/>
            <person name="Joshi V."/>
            <person name="Fowler G."/>
            <person name="Nazareth L."/>
            <person name="Reid J."/>
            <person name="Worley K."/>
            <person name="Petrosino J."/>
            <person name="Highlander S."/>
            <person name="Gibbs R."/>
        </authorList>
    </citation>
    <scope>NUCLEOTIDE SEQUENCE [LARGE SCALE GENOMIC DNA]</scope>
    <source>
        <strain evidence="4 5">DSM 2778</strain>
    </source>
</reference>
<dbReference type="EMBL" id="AFHQ01000028">
    <property type="protein sequence ID" value="EGK60721.1"/>
    <property type="molecule type" value="Genomic_DNA"/>
</dbReference>
<protein>
    <submittedName>
        <fullName evidence="4">Uncharacterized protein</fullName>
    </submittedName>
</protein>
<feature type="repeat" description="ANK" evidence="3">
    <location>
        <begin position="118"/>
        <end position="145"/>
    </location>
</feature>
<dbReference type="STRING" id="888060.HMPREF9081_0927"/>
<evidence type="ECO:0000256" key="2">
    <source>
        <dbReference type="ARBA" id="ARBA00023043"/>
    </source>
</evidence>
<dbReference type="AlphaFoldDB" id="F5RKZ2"/>
<dbReference type="HOGENOM" id="CLU_993561_0_0_9"/>
<accession>F5RKZ2</accession>
<keyword evidence="2 3" id="KW-0040">ANK repeat</keyword>
<name>F5RKZ2_9FIRM</name>
<dbReference type="InterPro" id="IPR050776">
    <property type="entry name" value="Ank_Repeat/CDKN_Inhibitor"/>
</dbReference>
<proteinExistence type="predicted"/>
<evidence type="ECO:0000313" key="5">
    <source>
        <dbReference type="Proteomes" id="UP000004067"/>
    </source>
</evidence>
<comment type="caution">
    <text evidence="4">The sequence shown here is derived from an EMBL/GenBank/DDBJ whole genome shotgun (WGS) entry which is preliminary data.</text>
</comment>
<dbReference type="Pfam" id="PF12796">
    <property type="entry name" value="Ank_2"/>
    <property type="match status" value="1"/>
</dbReference>
<dbReference type="PANTHER" id="PTHR24201:SF16">
    <property type="entry name" value="ANKYRIN-1-LIKE-RELATED"/>
    <property type="match status" value="1"/>
</dbReference>
<dbReference type="SUPFAM" id="SSF48403">
    <property type="entry name" value="Ankyrin repeat"/>
    <property type="match status" value="1"/>
</dbReference>
<keyword evidence="1" id="KW-0677">Repeat</keyword>
<feature type="repeat" description="ANK" evidence="3">
    <location>
        <begin position="228"/>
        <end position="265"/>
    </location>
</feature>
<dbReference type="InterPro" id="IPR036770">
    <property type="entry name" value="Ankyrin_rpt-contain_sf"/>
</dbReference>
<evidence type="ECO:0000256" key="1">
    <source>
        <dbReference type="ARBA" id="ARBA00022737"/>
    </source>
</evidence>
<organism evidence="4 5">
    <name type="scientific">Centipeda periodontii DSM 2778</name>
    <dbReference type="NCBI Taxonomy" id="888060"/>
    <lineage>
        <taxon>Bacteria</taxon>
        <taxon>Bacillati</taxon>
        <taxon>Bacillota</taxon>
        <taxon>Negativicutes</taxon>
        <taxon>Selenomonadales</taxon>
        <taxon>Selenomonadaceae</taxon>
        <taxon>Centipeda</taxon>
    </lineage>
</organism>
<dbReference type="PROSITE" id="PS50088">
    <property type="entry name" value="ANK_REPEAT"/>
    <property type="match status" value="2"/>
</dbReference>
<dbReference type="PROSITE" id="PS50297">
    <property type="entry name" value="ANK_REP_REGION"/>
    <property type="match status" value="1"/>
</dbReference>
<keyword evidence="5" id="KW-1185">Reference proteome</keyword>
<dbReference type="Gene3D" id="1.25.40.20">
    <property type="entry name" value="Ankyrin repeat-containing domain"/>
    <property type="match status" value="2"/>
</dbReference>